<dbReference type="Gene3D" id="1.10.10.60">
    <property type="entry name" value="Homeodomain-like"/>
    <property type="match status" value="1"/>
</dbReference>
<evidence type="ECO:0000256" key="4">
    <source>
        <dbReference type="ARBA" id="ARBA00023242"/>
    </source>
</evidence>
<keyword evidence="1" id="KW-0805">Transcription regulation</keyword>
<evidence type="ECO:0000313" key="9">
    <source>
        <dbReference type="Proteomes" id="UP001530400"/>
    </source>
</evidence>
<dbReference type="EMBL" id="JALLPJ020000444">
    <property type="protein sequence ID" value="KAL3791837.1"/>
    <property type="molecule type" value="Genomic_DNA"/>
</dbReference>
<reference evidence="8 9" key="1">
    <citation type="submission" date="2024-10" db="EMBL/GenBank/DDBJ databases">
        <title>Updated reference genomes for cyclostephanoid diatoms.</title>
        <authorList>
            <person name="Roberts W.R."/>
            <person name="Alverson A.J."/>
        </authorList>
    </citation>
    <scope>NUCLEOTIDE SEQUENCE [LARGE SCALE GENOMIC DNA]</scope>
    <source>
        <strain evidence="8 9">AJA010-31</strain>
    </source>
</reference>
<dbReference type="PANTHER" id="PTHR12802">
    <property type="entry name" value="SWI/SNF COMPLEX-RELATED"/>
    <property type="match status" value="1"/>
</dbReference>
<evidence type="ECO:0000256" key="1">
    <source>
        <dbReference type="ARBA" id="ARBA00023015"/>
    </source>
</evidence>
<dbReference type="NCBIfam" id="TIGR01557">
    <property type="entry name" value="myb_SHAQKYF"/>
    <property type="match status" value="1"/>
</dbReference>
<comment type="caution">
    <text evidence="8">The sequence shown here is derived from an EMBL/GenBank/DDBJ whole genome shotgun (WGS) entry which is preliminary data.</text>
</comment>
<name>A0ABD3PVN0_9STRA</name>
<dbReference type="PROSITE" id="PS51294">
    <property type="entry name" value="HTH_MYB"/>
    <property type="match status" value="1"/>
</dbReference>
<keyword evidence="9" id="KW-1185">Reference proteome</keyword>
<dbReference type="PROSITE" id="PS51293">
    <property type="entry name" value="SANT"/>
    <property type="match status" value="1"/>
</dbReference>
<dbReference type="InterPro" id="IPR009057">
    <property type="entry name" value="Homeodomain-like_sf"/>
</dbReference>
<dbReference type="SMART" id="SM00717">
    <property type="entry name" value="SANT"/>
    <property type="match status" value="1"/>
</dbReference>
<dbReference type="InterPro" id="IPR017930">
    <property type="entry name" value="Myb_dom"/>
</dbReference>
<accession>A0ABD3PVN0</accession>
<feature type="domain" description="HTH myb-type" evidence="7">
    <location>
        <begin position="101"/>
        <end position="151"/>
    </location>
</feature>
<evidence type="ECO:0000256" key="3">
    <source>
        <dbReference type="ARBA" id="ARBA00023163"/>
    </source>
</evidence>
<dbReference type="AlphaFoldDB" id="A0ABD3PVN0"/>
<dbReference type="Proteomes" id="UP001530400">
    <property type="component" value="Unassembled WGS sequence"/>
</dbReference>
<dbReference type="InterPro" id="IPR017884">
    <property type="entry name" value="SANT_dom"/>
</dbReference>
<dbReference type="InterPro" id="IPR006447">
    <property type="entry name" value="Myb_dom_plants"/>
</dbReference>
<dbReference type="CDD" id="cd00167">
    <property type="entry name" value="SANT"/>
    <property type="match status" value="1"/>
</dbReference>
<feature type="domain" description="SANT" evidence="6">
    <location>
        <begin position="100"/>
        <end position="151"/>
    </location>
</feature>
<evidence type="ECO:0000256" key="2">
    <source>
        <dbReference type="ARBA" id="ARBA00023125"/>
    </source>
</evidence>
<dbReference type="SUPFAM" id="SSF46689">
    <property type="entry name" value="Homeodomain-like"/>
    <property type="match status" value="1"/>
</dbReference>
<evidence type="ECO:0000259" key="7">
    <source>
        <dbReference type="PROSITE" id="PS51294"/>
    </source>
</evidence>
<keyword evidence="2" id="KW-0238">DNA-binding</keyword>
<evidence type="ECO:0000256" key="5">
    <source>
        <dbReference type="SAM" id="MobiDB-lite"/>
    </source>
</evidence>
<organism evidence="8 9">
    <name type="scientific">Cyclotella atomus</name>
    <dbReference type="NCBI Taxonomy" id="382360"/>
    <lineage>
        <taxon>Eukaryota</taxon>
        <taxon>Sar</taxon>
        <taxon>Stramenopiles</taxon>
        <taxon>Ochrophyta</taxon>
        <taxon>Bacillariophyta</taxon>
        <taxon>Coscinodiscophyceae</taxon>
        <taxon>Thalassiosirophycidae</taxon>
        <taxon>Stephanodiscales</taxon>
        <taxon>Stephanodiscaceae</taxon>
        <taxon>Cyclotella</taxon>
    </lineage>
</organism>
<evidence type="ECO:0000313" key="8">
    <source>
        <dbReference type="EMBL" id="KAL3791837.1"/>
    </source>
</evidence>
<feature type="region of interest" description="Disordered" evidence="5">
    <location>
        <begin position="22"/>
        <end position="104"/>
    </location>
</feature>
<feature type="compositionally biased region" description="Basic and acidic residues" evidence="5">
    <location>
        <begin position="54"/>
        <end position="68"/>
    </location>
</feature>
<dbReference type="Pfam" id="PF00249">
    <property type="entry name" value="Myb_DNA-binding"/>
    <property type="match status" value="1"/>
</dbReference>
<protein>
    <submittedName>
        <fullName evidence="8">Uncharacterized protein</fullName>
    </submittedName>
</protein>
<sequence>MPTSFEDDANNEQLVHGAVETAMNEFTGDLHGTSELSFPENFPTDAPQPNVEGQHYEESQEGELHEQEQYQQLPEEELYGEAHVSTGATPEKKSKKQKASKSGRWTEAEHLAFLQGVEQHGKDCNKIAAMIPSRTTLQVRTHAQKYFQKVEKGIPADELLADNSVPQLPPGEGITSPVAAQTLLGMSQLSNSAQDESEEQEVQEQRGTKRKLKMGPKKVKRHDQCQYKDCKGVVHKGTQACLKHQPMLCSYPYCADFVEVDHRFSQKRELCRIHYMELTSRSRSMFPSRADRP</sequence>
<gene>
    <name evidence="8" type="ORF">ACHAWO_013670</name>
</gene>
<dbReference type="InterPro" id="IPR001005">
    <property type="entry name" value="SANT/Myb"/>
</dbReference>
<evidence type="ECO:0000259" key="6">
    <source>
        <dbReference type="PROSITE" id="PS51293"/>
    </source>
</evidence>
<dbReference type="GO" id="GO:0003677">
    <property type="term" value="F:DNA binding"/>
    <property type="evidence" value="ECO:0007669"/>
    <property type="project" value="UniProtKB-KW"/>
</dbReference>
<proteinExistence type="predicted"/>
<feature type="compositionally biased region" description="Basic residues" evidence="5">
    <location>
        <begin position="208"/>
        <end position="217"/>
    </location>
</feature>
<keyword evidence="4" id="KW-0539">Nucleus</keyword>
<keyword evidence="3" id="KW-0804">Transcription</keyword>
<feature type="region of interest" description="Disordered" evidence="5">
    <location>
        <begin position="189"/>
        <end position="217"/>
    </location>
</feature>